<dbReference type="AlphaFoldDB" id="A0A0L6Z7X4"/>
<dbReference type="Proteomes" id="UP000037043">
    <property type="component" value="Unassembled WGS sequence"/>
</dbReference>
<protein>
    <recommendedName>
        <fullName evidence="3">Bacterial transcription activator, effector binding domain</fullName>
    </recommendedName>
</protein>
<sequence>MILEKQELKLSNLISLRKKMTQQEMVLEMKKLGEYIKEQGSEKNGPVLTATFGIEQRGFEQILDIEILIPLNKEIEAINTYKLKKEFFLTNALKITHIGNPVLLQNTYNELNEYIQEKCVQPITAAYNVTLKDIVDSSKMDEAVIDIYIGLNPNKL</sequence>
<evidence type="ECO:0000313" key="1">
    <source>
        <dbReference type="EMBL" id="KOA19071.1"/>
    </source>
</evidence>
<organism evidence="1 2">
    <name type="scientific">Clostridium homopropionicum DSM 5847</name>
    <dbReference type="NCBI Taxonomy" id="1121318"/>
    <lineage>
        <taxon>Bacteria</taxon>
        <taxon>Bacillati</taxon>
        <taxon>Bacillota</taxon>
        <taxon>Clostridia</taxon>
        <taxon>Eubacteriales</taxon>
        <taxon>Clostridiaceae</taxon>
        <taxon>Clostridium</taxon>
    </lineage>
</organism>
<keyword evidence="2" id="KW-1185">Reference proteome</keyword>
<evidence type="ECO:0008006" key="3">
    <source>
        <dbReference type="Google" id="ProtNLM"/>
    </source>
</evidence>
<dbReference type="EMBL" id="LHUR01000029">
    <property type="protein sequence ID" value="KOA19071.1"/>
    <property type="molecule type" value="Genomic_DNA"/>
</dbReference>
<reference evidence="2" key="1">
    <citation type="submission" date="2015-08" db="EMBL/GenBank/DDBJ databases">
        <title>Genome sequence of the strict anaerobe Clostridium homopropionicum LuHBu1 (DSM 5847T).</title>
        <authorList>
            <person name="Poehlein A."/>
            <person name="Beck M."/>
            <person name="Schiel-Bengelsdorf B."/>
            <person name="Bengelsdorf F.R."/>
            <person name="Daniel R."/>
            <person name="Duerre P."/>
        </authorList>
    </citation>
    <scope>NUCLEOTIDE SEQUENCE [LARGE SCALE GENOMIC DNA]</scope>
    <source>
        <strain evidence="2">DSM 5847</strain>
    </source>
</reference>
<dbReference type="PATRIC" id="fig|1121318.3.peg.2584"/>
<gene>
    <name evidence="1" type="ORF">CLHOM_25740</name>
</gene>
<dbReference type="SUPFAM" id="SSF55136">
    <property type="entry name" value="Probable bacterial effector-binding domain"/>
    <property type="match status" value="1"/>
</dbReference>
<dbReference type="STRING" id="36844.SAMN04488501_12913"/>
<dbReference type="RefSeq" id="WP_052222065.1">
    <property type="nucleotide sequence ID" value="NZ_LHUR01000029.1"/>
</dbReference>
<name>A0A0L6Z7X4_9CLOT</name>
<proteinExistence type="predicted"/>
<dbReference type="InterPro" id="IPR011256">
    <property type="entry name" value="Reg_factor_effector_dom_sf"/>
</dbReference>
<dbReference type="Gene3D" id="3.20.80.10">
    <property type="entry name" value="Regulatory factor, effector binding domain"/>
    <property type="match status" value="1"/>
</dbReference>
<accession>A0A0L6Z7X4</accession>
<comment type="caution">
    <text evidence="1">The sequence shown here is derived from an EMBL/GenBank/DDBJ whole genome shotgun (WGS) entry which is preliminary data.</text>
</comment>
<evidence type="ECO:0000313" key="2">
    <source>
        <dbReference type="Proteomes" id="UP000037043"/>
    </source>
</evidence>